<keyword evidence="10" id="KW-1185">Reference proteome</keyword>
<comment type="similarity">
    <text evidence="5">Belongs to the SAT4 family.</text>
</comment>
<proteinExistence type="inferred from homology"/>
<feature type="transmembrane region" description="Helical" evidence="7">
    <location>
        <begin position="95"/>
        <end position="117"/>
    </location>
</feature>
<evidence type="ECO:0000256" key="2">
    <source>
        <dbReference type="ARBA" id="ARBA00022692"/>
    </source>
</evidence>
<dbReference type="EMBL" id="PEJP01000052">
    <property type="protein sequence ID" value="RYO45668.1"/>
    <property type="molecule type" value="Genomic_DNA"/>
</dbReference>
<feature type="transmembrane region" description="Helical" evidence="7">
    <location>
        <begin position="271"/>
        <end position="295"/>
    </location>
</feature>
<evidence type="ECO:0000256" key="1">
    <source>
        <dbReference type="ARBA" id="ARBA00004141"/>
    </source>
</evidence>
<dbReference type="Proteomes" id="UP000293823">
    <property type="component" value="Unassembled WGS sequence"/>
</dbReference>
<dbReference type="PANTHER" id="PTHR33048:SF47">
    <property type="entry name" value="INTEGRAL MEMBRANE PROTEIN-RELATED"/>
    <property type="match status" value="1"/>
</dbReference>
<comment type="subcellular location">
    <subcellularLocation>
        <location evidence="1">Membrane</location>
        <topology evidence="1">Multi-pass membrane protein</topology>
    </subcellularLocation>
</comment>
<feature type="domain" description="Rhodopsin" evidence="8">
    <location>
        <begin position="37"/>
        <end position="296"/>
    </location>
</feature>
<dbReference type="Pfam" id="PF20684">
    <property type="entry name" value="Fung_rhodopsin"/>
    <property type="match status" value="1"/>
</dbReference>
<keyword evidence="2 7" id="KW-0812">Transmembrane</keyword>
<dbReference type="InterPro" id="IPR052337">
    <property type="entry name" value="SAT4-like"/>
</dbReference>
<evidence type="ECO:0000256" key="4">
    <source>
        <dbReference type="ARBA" id="ARBA00023136"/>
    </source>
</evidence>
<evidence type="ECO:0000259" key="8">
    <source>
        <dbReference type="Pfam" id="PF20684"/>
    </source>
</evidence>
<organism evidence="9 10">
    <name type="scientific">Alternaria arborescens</name>
    <dbReference type="NCBI Taxonomy" id="156630"/>
    <lineage>
        <taxon>Eukaryota</taxon>
        <taxon>Fungi</taxon>
        <taxon>Dikarya</taxon>
        <taxon>Ascomycota</taxon>
        <taxon>Pezizomycotina</taxon>
        <taxon>Dothideomycetes</taxon>
        <taxon>Pleosporomycetidae</taxon>
        <taxon>Pleosporales</taxon>
        <taxon>Pleosporineae</taxon>
        <taxon>Pleosporaceae</taxon>
        <taxon>Alternaria</taxon>
        <taxon>Alternaria sect. Alternaria</taxon>
    </lineage>
</organism>
<evidence type="ECO:0000313" key="9">
    <source>
        <dbReference type="EMBL" id="RYO45668.1"/>
    </source>
</evidence>
<comment type="caution">
    <text evidence="9">The sequence shown here is derived from an EMBL/GenBank/DDBJ whole genome shotgun (WGS) entry which is preliminary data.</text>
</comment>
<reference evidence="10" key="1">
    <citation type="journal article" date="2019" name="bioRxiv">
        <title>Genomics, evolutionary history and diagnostics of the Alternaria alternata species group including apple and Asian pear pathotypes.</title>
        <authorList>
            <person name="Armitage A.D."/>
            <person name="Cockerton H.M."/>
            <person name="Sreenivasaprasad S."/>
            <person name="Woodhall J.W."/>
            <person name="Lane C.R."/>
            <person name="Harrison R.J."/>
            <person name="Clarkson J.P."/>
        </authorList>
    </citation>
    <scope>NUCLEOTIDE SEQUENCE [LARGE SCALE GENOMIC DNA]</scope>
    <source>
        <strain evidence="10">RGR 97.0016</strain>
    </source>
</reference>
<feature type="transmembrane region" description="Helical" evidence="7">
    <location>
        <begin position="234"/>
        <end position="256"/>
    </location>
</feature>
<keyword evidence="4 7" id="KW-0472">Membrane</keyword>
<dbReference type="OrthoDB" id="5413793at2759"/>
<dbReference type="PANTHER" id="PTHR33048">
    <property type="entry name" value="PTH11-LIKE INTEGRAL MEMBRANE PROTEIN (AFU_ORTHOLOGUE AFUA_5G11245)"/>
    <property type="match status" value="1"/>
</dbReference>
<protein>
    <recommendedName>
        <fullName evidence="8">Rhodopsin domain-containing protein</fullName>
    </recommendedName>
</protein>
<sequence length="376" mass="41537">MSNATEIQLQHWAEDRSDEVIAVHVVCLVTLVVAVALRFYAQSFVTNPWKHADNWLALAAAVFATGIAGCMLKALDYGFGKHTLRIIAEDPEAPYNVATIFMFGYIISILQALSITCTKLSVLSLYARVFGMLHHDRFFINGVYICTAICVLLGISTTLLFILQCIPAPVFWNRVYLMFPGAPANGPTEGYCMDQVAHVVVPVVLDLVTEIAIMLLPSRLLWNLRLPLKKKIGLTVTFSLGIFVSATNIVRIVYYAQVINGGDLAWDDIDAFIWTIVCMCFAVVCSSIPPCAPLLKVWSRRTRSEQDYSGSVPLTDRSEVTSRQSGRMAGKTEPTGGLIISRNDEWMIDSESVGDDGVDLYNSTHGVDQRWNSLSA</sequence>
<feature type="transmembrane region" description="Helical" evidence="7">
    <location>
        <begin position="199"/>
        <end position="222"/>
    </location>
</feature>
<feature type="transmembrane region" description="Helical" evidence="7">
    <location>
        <begin position="53"/>
        <end position="75"/>
    </location>
</feature>
<gene>
    <name evidence="9" type="ORF">AA0113_g10366</name>
</gene>
<name>A0A4V1X0J1_9PLEO</name>
<dbReference type="GO" id="GO:0016020">
    <property type="term" value="C:membrane"/>
    <property type="evidence" value="ECO:0007669"/>
    <property type="project" value="UniProtKB-SubCell"/>
</dbReference>
<evidence type="ECO:0000256" key="7">
    <source>
        <dbReference type="SAM" id="Phobius"/>
    </source>
</evidence>
<evidence type="ECO:0000256" key="3">
    <source>
        <dbReference type="ARBA" id="ARBA00022989"/>
    </source>
</evidence>
<dbReference type="InterPro" id="IPR049326">
    <property type="entry name" value="Rhodopsin_dom_fungi"/>
</dbReference>
<feature type="region of interest" description="Disordered" evidence="6">
    <location>
        <begin position="307"/>
        <end position="337"/>
    </location>
</feature>
<dbReference type="AlphaFoldDB" id="A0A4V1X0J1"/>
<evidence type="ECO:0000313" key="10">
    <source>
        <dbReference type="Proteomes" id="UP000293823"/>
    </source>
</evidence>
<feature type="transmembrane region" description="Helical" evidence="7">
    <location>
        <begin position="20"/>
        <end position="41"/>
    </location>
</feature>
<keyword evidence="3 7" id="KW-1133">Transmembrane helix</keyword>
<evidence type="ECO:0000256" key="6">
    <source>
        <dbReference type="SAM" id="MobiDB-lite"/>
    </source>
</evidence>
<feature type="transmembrane region" description="Helical" evidence="7">
    <location>
        <begin position="138"/>
        <end position="163"/>
    </location>
</feature>
<accession>A0A4V1X0J1</accession>
<evidence type="ECO:0000256" key="5">
    <source>
        <dbReference type="ARBA" id="ARBA00038359"/>
    </source>
</evidence>